<dbReference type="EMBL" id="SNVI01000002">
    <property type="protein sequence ID" value="TFE40001.1"/>
    <property type="molecule type" value="Genomic_DNA"/>
</dbReference>
<evidence type="ECO:0000259" key="10">
    <source>
        <dbReference type="PROSITE" id="PS50928"/>
    </source>
</evidence>
<feature type="transmembrane region" description="Helical" evidence="9">
    <location>
        <begin position="304"/>
        <end position="323"/>
    </location>
</feature>
<evidence type="ECO:0000256" key="8">
    <source>
        <dbReference type="ARBA" id="ARBA00023136"/>
    </source>
</evidence>
<evidence type="ECO:0000256" key="2">
    <source>
        <dbReference type="ARBA" id="ARBA00010072"/>
    </source>
</evidence>
<evidence type="ECO:0000256" key="6">
    <source>
        <dbReference type="ARBA" id="ARBA00022970"/>
    </source>
</evidence>
<evidence type="ECO:0000256" key="5">
    <source>
        <dbReference type="ARBA" id="ARBA00022692"/>
    </source>
</evidence>
<evidence type="ECO:0000313" key="12">
    <source>
        <dbReference type="Proteomes" id="UP000297385"/>
    </source>
</evidence>
<evidence type="ECO:0000313" key="11">
    <source>
        <dbReference type="EMBL" id="TFE40001.1"/>
    </source>
</evidence>
<dbReference type="AlphaFoldDB" id="A0A4Y8MRC9"/>
<comment type="subcellular location">
    <subcellularLocation>
        <location evidence="1">Cell inner membrane</location>
        <topology evidence="1">Multi-pass membrane protein</topology>
    </subcellularLocation>
    <subcellularLocation>
        <location evidence="9">Cell membrane</location>
        <topology evidence="9">Multi-pass membrane protein</topology>
    </subcellularLocation>
</comment>
<dbReference type="Gene3D" id="1.10.3720.10">
    <property type="entry name" value="MetI-like"/>
    <property type="match status" value="1"/>
</dbReference>
<feature type="transmembrane region" description="Helical" evidence="9">
    <location>
        <begin position="62"/>
        <end position="88"/>
    </location>
</feature>
<keyword evidence="3 9" id="KW-0813">Transport</keyword>
<name>A0A4Y8MRC9_9BURK</name>
<organism evidence="11 12">
    <name type="scientific">Paraburkholderia dipogonis</name>
    <dbReference type="NCBI Taxonomy" id="1211383"/>
    <lineage>
        <taxon>Bacteria</taxon>
        <taxon>Pseudomonadati</taxon>
        <taxon>Pseudomonadota</taxon>
        <taxon>Betaproteobacteria</taxon>
        <taxon>Burkholderiales</taxon>
        <taxon>Burkholderiaceae</taxon>
        <taxon>Paraburkholderia</taxon>
    </lineage>
</organism>
<comment type="caution">
    <text evidence="11">The sequence shown here is derived from an EMBL/GenBank/DDBJ whole genome shotgun (WGS) entry which is preliminary data.</text>
</comment>
<feature type="transmembrane region" description="Helical" evidence="9">
    <location>
        <begin position="140"/>
        <end position="163"/>
    </location>
</feature>
<keyword evidence="7 9" id="KW-1133">Transmembrane helix</keyword>
<dbReference type="PROSITE" id="PS50928">
    <property type="entry name" value="ABC_TM1"/>
    <property type="match status" value="1"/>
</dbReference>
<keyword evidence="8 9" id="KW-0472">Membrane</keyword>
<dbReference type="InterPro" id="IPR000515">
    <property type="entry name" value="MetI-like"/>
</dbReference>
<dbReference type="InterPro" id="IPR035906">
    <property type="entry name" value="MetI-like_sf"/>
</dbReference>
<gene>
    <name evidence="11" type="ORF">E2553_24735</name>
</gene>
<dbReference type="CDD" id="cd06261">
    <property type="entry name" value="TM_PBP2"/>
    <property type="match status" value="1"/>
</dbReference>
<feature type="transmembrane region" description="Helical" evidence="9">
    <location>
        <begin position="193"/>
        <end position="217"/>
    </location>
</feature>
<evidence type="ECO:0000256" key="4">
    <source>
        <dbReference type="ARBA" id="ARBA00022475"/>
    </source>
</evidence>
<dbReference type="GO" id="GO:0022857">
    <property type="term" value="F:transmembrane transporter activity"/>
    <property type="evidence" value="ECO:0007669"/>
    <property type="project" value="InterPro"/>
</dbReference>
<dbReference type="GO" id="GO:0006865">
    <property type="term" value="P:amino acid transport"/>
    <property type="evidence" value="ECO:0007669"/>
    <property type="project" value="UniProtKB-KW"/>
</dbReference>
<dbReference type="PANTHER" id="PTHR30614:SF37">
    <property type="entry name" value="AMINO-ACID ABC TRANSPORTER PERMEASE PROTEIN YHDX-RELATED"/>
    <property type="match status" value="1"/>
</dbReference>
<keyword evidence="4" id="KW-1003">Cell membrane</keyword>
<feature type="domain" description="ABC transmembrane type-1" evidence="10">
    <location>
        <begin position="140"/>
        <end position="424"/>
    </location>
</feature>
<protein>
    <submittedName>
        <fullName evidence="11">ABC transporter permease subunit</fullName>
    </submittedName>
</protein>
<dbReference type="Pfam" id="PF00528">
    <property type="entry name" value="BPD_transp_1"/>
    <property type="match status" value="1"/>
</dbReference>
<dbReference type="Proteomes" id="UP000297385">
    <property type="component" value="Unassembled WGS sequence"/>
</dbReference>
<evidence type="ECO:0000256" key="1">
    <source>
        <dbReference type="ARBA" id="ARBA00004429"/>
    </source>
</evidence>
<feature type="transmembrane region" description="Helical" evidence="9">
    <location>
        <begin position="237"/>
        <end position="254"/>
    </location>
</feature>
<keyword evidence="5 9" id="KW-0812">Transmembrane</keyword>
<dbReference type="GO" id="GO:0043190">
    <property type="term" value="C:ATP-binding cassette (ABC) transporter complex"/>
    <property type="evidence" value="ECO:0007669"/>
    <property type="project" value="InterPro"/>
</dbReference>
<dbReference type="PANTHER" id="PTHR30614">
    <property type="entry name" value="MEMBRANE COMPONENT OF AMINO ACID ABC TRANSPORTER"/>
    <property type="match status" value="1"/>
</dbReference>
<sequence length="436" mass="46756">MMICLGAQLQLVYPDSYACTDNGDVTVTQVHMSDAQKTHFAHMPPPLPPRGKSGRRLARFRAFTFQASILAAIVAALGVFLSLVWAGLRSHGIGFSLDFLQQQAGFDISEGLTIAHGPHGLTLAPFNAQQTNAQALVAGLYNTLVVAAISIVLSTIFGVLLGVTRMSKNWVARNWAWGFIELIRNTPLLIQILFWYFAVFLQLPSIAEASIFHGSLILSRQGVFLPWLIATESATTFEWFAASAVVMLVGAGFVRNRRYRYSFGLAAVIMLIAGYAIAGSPFRVDVPVASTFSVSGGAGFSPEMASLIVALSVNTAAFIAEIVRGAVESIEKGQWEAAAALGLGARESLWVIVLPQAVKVILPSLGNQYVSLAKSTSFAIAIGFPDLFNVYGTVANQSGRSLEGILIIMAVYLIMSVSIGGLANAYNRHVIRKGAR</sequence>
<feature type="transmembrane region" description="Helical" evidence="9">
    <location>
        <begin position="405"/>
        <end position="426"/>
    </location>
</feature>
<dbReference type="NCBIfam" id="TIGR01726">
    <property type="entry name" value="HEQRo_perm_3TM"/>
    <property type="match status" value="1"/>
</dbReference>
<dbReference type="InterPro" id="IPR010065">
    <property type="entry name" value="AA_ABC_transptr_permease_3TM"/>
</dbReference>
<evidence type="ECO:0000256" key="9">
    <source>
        <dbReference type="RuleBase" id="RU363032"/>
    </source>
</evidence>
<evidence type="ECO:0000256" key="7">
    <source>
        <dbReference type="ARBA" id="ARBA00022989"/>
    </source>
</evidence>
<keyword evidence="6" id="KW-0029">Amino-acid transport</keyword>
<feature type="transmembrane region" description="Helical" evidence="9">
    <location>
        <begin position="261"/>
        <end position="284"/>
    </location>
</feature>
<comment type="similarity">
    <text evidence="2">Belongs to the binding-protein-dependent transport system permease family. HisMQ subfamily.</text>
</comment>
<reference evidence="11 12" key="1">
    <citation type="submission" date="2019-03" db="EMBL/GenBank/DDBJ databases">
        <title>Complete Genome Sequence of Paraburkholderia dipogonis ICMP 19430T, a Nitrogen-fixing Symbiont of the South African Invasive Legume Dipogon lignosus in New Zealand.</title>
        <authorList>
            <person name="De Meyer S.E."/>
        </authorList>
    </citation>
    <scope>NUCLEOTIDE SEQUENCE [LARGE SCALE GENOMIC DNA]</scope>
    <source>
        <strain evidence="11 12">ICMP 19430</strain>
    </source>
</reference>
<evidence type="ECO:0000256" key="3">
    <source>
        <dbReference type="ARBA" id="ARBA00022448"/>
    </source>
</evidence>
<proteinExistence type="inferred from homology"/>
<dbReference type="InterPro" id="IPR043429">
    <property type="entry name" value="ArtM/GltK/GlnP/TcyL/YhdX-like"/>
</dbReference>
<accession>A0A4Y8MRC9</accession>
<dbReference type="SUPFAM" id="SSF161098">
    <property type="entry name" value="MetI-like"/>
    <property type="match status" value="1"/>
</dbReference>